<dbReference type="Proteomes" id="UP000245981">
    <property type="component" value="Unassembled WGS sequence"/>
</dbReference>
<protein>
    <submittedName>
        <fullName evidence="2">Uncharacterized protein</fullName>
    </submittedName>
</protein>
<dbReference type="GeneID" id="99737155"/>
<evidence type="ECO:0000313" key="2">
    <source>
        <dbReference type="EMBL" id="PWL00574.1"/>
    </source>
</evidence>
<proteinExistence type="predicted"/>
<dbReference type="RefSeq" id="WP_063879414.1">
    <property type="nucleotide sequence ID" value="NZ_CP125958.1"/>
</dbReference>
<comment type="caution">
    <text evidence="2">The sequence shown here is derived from an EMBL/GenBank/DDBJ whole genome shotgun (WGS) entry which is preliminary data.</text>
</comment>
<dbReference type="EMBL" id="QGHF01000001">
    <property type="protein sequence ID" value="PWL00574.1"/>
    <property type="molecule type" value="Genomic_DNA"/>
</dbReference>
<dbReference type="OrthoDB" id="6544175at2"/>
<evidence type="ECO:0000313" key="1">
    <source>
        <dbReference type="EMBL" id="MBW1256253.1"/>
    </source>
</evidence>
<reference evidence="2 3" key="1">
    <citation type="submission" date="2018-05" db="EMBL/GenBank/DDBJ databases">
        <title>Genomic Encyclopedia of Type Strains, Phase IV (KMG-V): Genome sequencing to study the core and pangenomes of soil and plant-associated prokaryotes.</title>
        <authorList>
            <person name="Whitman W."/>
        </authorList>
    </citation>
    <scope>NUCLEOTIDE SEQUENCE [LARGE SCALE GENOMIC DNA]</scope>
    <source>
        <strain evidence="2 3">PNA 200-10</strain>
    </source>
</reference>
<evidence type="ECO:0000313" key="4">
    <source>
        <dbReference type="Proteomes" id="UP001197236"/>
    </source>
</evidence>
<organism evidence="2 3">
    <name type="scientific">Pantoea allii</name>
    <dbReference type="NCBI Taxonomy" id="574096"/>
    <lineage>
        <taxon>Bacteria</taxon>
        <taxon>Pseudomonadati</taxon>
        <taxon>Pseudomonadota</taxon>
        <taxon>Gammaproteobacteria</taxon>
        <taxon>Enterobacterales</taxon>
        <taxon>Erwiniaceae</taxon>
        <taxon>Pantoea</taxon>
    </lineage>
</organism>
<dbReference type="AlphaFoldDB" id="A0A2V2BLW3"/>
<gene>
    <name evidence="2" type="ORF">C7431_101386</name>
    <name evidence="1" type="ORF">KYI95_03370</name>
</gene>
<sequence length="91" mass="10183">MLKSSYYYVCPYTRGGWIIHKEGCIHLDNGRGREFIGSLYTRQQALTVAKIHHPDVILCTACLSPYVCPSAGRSLAARSRAMPMRHTPKSS</sequence>
<dbReference type="EMBL" id="JAHVXZ010000001">
    <property type="protein sequence ID" value="MBW1256253.1"/>
    <property type="molecule type" value="Genomic_DNA"/>
</dbReference>
<accession>A0A2V2BLW3</accession>
<reference evidence="1 4" key="2">
    <citation type="submission" date="2021-07" db="EMBL/GenBank/DDBJ databases">
        <title>A novel phosphonate cluster across the Pantoea species complex is important for pathogenicity in onion.</title>
        <authorList>
            <person name="Zhao M."/>
            <person name="Stice S."/>
            <person name="Shin G.Y."/>
            <person name="Coutinho T."/>
            <person name="Gitaitis R."/>
            <person name="Kvitko B."/>
            <person name="Dutta B."/>
        </authorList>
    </citation>
    <scope>NUCLEOTIDE SEQUENCE [LARGE SCALE GENOMIC DNA]</scope>
    <source>
        <strain evidence="1 4">BD 382</strain>
    </source>
</reference>
<evidence type="ECO:0000313" key="3">
    <source>
        <dbReference type="Proteomes" id="UP000245981"/>
    </source>
</evidence>
<keyword evidence="4" id="KW-1185">Reference proteome</keyword>
<name>A0A2V2BLW3_9GAMM</name>
<dbReference type="Proteomes" id="UP001197236">
    <property type="component" value="Unassembled WGS sequence"/>
</dbReference>